<evidence type="ECO:0000313" key="2">
    <source>
        <dbReference type="Proteomes" id="UP000704176"/>
    </source>
</evidence>
<evidence type="ECO:0000313" key="1">
    <source>
        <dbReference type="EMBL" id="MBZ6076401.1"/>
    </source>
</evidence>
<proteinExistence type="predicted"/>
<dbReference type="EMBL" id="JAIRBM010000005">
    <property type="protein sequence ID" value="MBZ6076401.1"/>
    <property type="molecule type" value="Genomic_DNA"/>
</dbReference>
<dbReference type="RefSeq" id="WP_224312722.1">
    <property type="nucleotide sequence ID" value="NZ_JAIRBM010000005.1"/>
</dbReference>
<comment type="caution">
    <text evidence="1">The sequence shown here is derived from an EMBL/GenBank/DDBJ whole genome shotgun (WGS) entry which is preliminary data.</text>
</comment>
<protein>
    <submittedName>
        <fullName evidence="1">Uncharacterized protein</fullName>
    </submittedName>
</protein>
<name>A0ABS7VLI5_9HYPH</name>
<sequence length="50" mass="5697">MIRSIARPARKAKVVRAAQGRAAAHVFRDFVRQLERLDARRPKSARQGAR</sequence>
<reference evidence="1 2" key="1">
    <citation type="submission" date="2021-09" db="EMBL/GenBank/DDBJ databases">
        <title>The complete genome sequence of a new microorganism.</title>
        <authorList>
            <person name="Zi Z."/>
        </authorList>
    </citation>
    <scope>NUCLEOTIDE SEQUENCE [LARGE SCALE GENOMIC DNA]</scope>
    <source>
        <strain evidence="1 2">WGZ8</strain>
    </source>
</reference>
<keyword evidence="2" id="KW-1185">Reference proteome</keyword>
<gene>
    <name evidence="1" type="ORF">K9B37_08875</name>
</gene>
<accession>A0ABS7VLI5</accession>
<organism evidence="1 2">
    <name type="scientific">Microvirga puerhi</name>
    <dbReference type="NCBI Taxonomy" id="2876078"/>
    <lineage>
        <taxon>Bacteria</taxon>
        <taxon>Pseudomonadati</taxon>
        <taxon>Pseudomonadota</taxon>
        <taxon>Alphaproteobacteria</taxon>
        <taxon>Hyphomicrobiales</taxon>
        <taxon>Methylobacteriaceae</taxon>
        <taxon>Microvirga</taxon>
    </lineage>
</organism>
<dbReference type="Proteomes" id="UP000704176">
    <property type="component" value="Unassembled WGS sequence"/>
</dbReference>